<dbReference type="AlphaFoldDB" id="A0AA96XR10"/>
<dbReference type="SUPFAM" id="SSF56176">
    <property type="entry name" value="FAD-binding/transporter-associated domain-like"/>
    <property type="match status" value="1"/>
</dbReference>
<dbReference type="InterPro" id="IPR036318">
    <property type="entry name" value="FAD-bd_PCMH-like_sf"/>
</dbReference>
<keyword evidence="5" id="KW-0560">Oxidoreductase</keyword>
<evidence type="ECO:0000256" key="4">
    <source>
        <dbReference type="ARBA" id="ARBA00022827"/>
    </source>
</evidence>
<protein>
    <submittedName>
        <fullName evidence="8">MollB</fullName>
    </submittedName>
</protein>
<evidence type="ECO:0000313" key="8">
    <source>
        <dbReference type="EMBL" id="WNZ75137.1"/>
    </source>
</evidence>
<evidence type="ECO:0000256" key="2">
    <source>
        <dbReference type="ARBA" id="ARBA00022630"/>
    </source>
</evidence>
<dbReference type="GO" id="GO:0071949">
    <property type="term" value="F:FAD binding"/>
    <property type="evidence" value="ECO:0007669"/>
    <property type="project" value="InterPro"/>
</dbReference>
<dbReference type="Gene3D" id="3.30.465.10">
    <property type="match status" value="1"/>
</dbReference>
<dbReference type="InterPro" id="IPR006094">
    <property type="entry name" value="Oxid_FAD_bind_N"/>
</dbReference>
<dbReference type="Gene3D" id="3.40.462.20">
    <property type="match status" value="1"/>
</dbReference>
<keyword evidence="4" id="KW-0274">FAD</keyword>
<dbReference type="PROSITE" id="PS51387">
    <property type="entry name" value="FAD_PCMH"/>
    <property type="match status" value="1"/>
</dbReference>
<accession>A0AA96XR10</accession>
<keyword evidence="3 6" id="KW-0732">Signal</keyword>
<dbReference type="EMBL" id="OQ626729">
    <property type="protein sequence ID" value="WNZ75137.1"/>
    <property type="molecule type" value="Genomic_DNA"/>
</dbReference>
<dbReference type="PANTHER" id="PTHR42973">
    <property type="entry name" value="BINDING OXIDOREDUCTASE, PUTATIVE (AFU_ORTHOLOGUE AFUA_1G17690)-RELATED"/>
    <property type="match status" value="1"/>
</dbReference>
<dbReference type="PANTHER" id="PTHR42973:SF32">
    <property type="entry name" value="FAD-LINKED OXIDOREDUCTASE AFOF"/>
    <property type="match status" value="1"/>
</dbReference>
<dbReference type="Pfam" id="PF01565">
    <property type="entry name" value="FAD_binding_4"/>
    <property type="match status" value="1"/>
</dbReference>
<feature type="domain" description="FAD-binding PCMH-type" evidence="7">
    <location>
        <begin position="62"/>
        <end position="232"/>
    </location>
</feature>
<evidence type="ECO:0000256" key="1">
    <source>
        <dbReference type="ARBA" id="ARBA00005466"/>
    </source>
</evidence>
<name>A0AA96XR10_9PEZI</name>
<evidence type="ECO:0000259" key="7">
    <source>
        <dbReference type="PROSITE" id="PS51387"/>
    </source>
</evidence>
<proteinExistence type="inferred from homology"/>
<dbReference type="InterPro" id="IPR050416">
    <property type="entry name" value="FAD-linked_Oxidoreductase"/>
</dbReference>
<feature type="signal peptide" evidence="6">
    <location>
        <begin position="1"/>
        <end position="24"/>
    </location>
</feature>
<evidence type="ECO:0000256" key="5">
    <source>
        <dbReference type="ARBA" id="ARBA00023002"/>
    </source>
</evidence>
<dbReference type="InterPro" id="IPR012951">
    <property type="entry name" value="BBE"/>
</dbReference>
<keyword evidence="2" id="KW-0285">Flavoprotein</keyword>
<dbReference type="Pfam" id="PF08031">
    <property type="entry name" value="BBE"/>
    <property type="match status" value="1"/>
</dbReference>
<feature type="chain" id="PRO_5041669625" evidence="6">
    <location>
        <begin position="25"/>
        <end position="494"/>
    </location>
</feature>
<comment type="similarity">
    <text evidence="1">Belongs to the oxygen-dependent FAD-linked oxidoreductase family.</text>
</comment>
<dbReference type="InterPro" id="IPR016169">
    <property type="entry name" value="FAD-bd_PCMH_sub2"/>
</dbReference>
<reference evidence="8" key="1">
    <citation type="journal article" date="2023" name="J. Nat. Prod.">
        <title>Genome Mining and Biosynthetic Reconstitution of Fungal Depsidone Mollicellins Reveal a Dual Functional Cytochrome P450 for Ether Formation.</title>
        <authorList>
            <person name="Zhao X."/>
            <person name="Chen Y."/>
            <person name="Long T."/>
            <person name="Liu Z."/>
            <person name="Zhang Q."/>
            <person name="Zhang H."/>
            <person name="Yan Y."/>
            <person name="Zhang C."/>
            <person name="Zhu Y."/>
        </authorList>
    </citation>
    <scope>NUCLEOTIDE SEQUENCE</scope>
    <source>
        <strain evidence="8">SCSIO SY280D</strain>
    </source>
</reference>
<evidence type="ECO:0000256" key="3">
    <source>
        <dbReference type="ARBA" id="ARBA00022729"/>
    </source>
</evidence>
<dbReference type="SUPFAM" id="SSF55103">
    <property type="entry name" value="FAD-linked oxidases, C-terminal domain"/>
    <property type="match status" value="1"/>
</dbReference>
<dbReference type="InterPro" id="IPR016164">
    <property type="entry name" value="FAD-linked_Oxase-like_C"/>
</dbReference>
<evidence type="ECO:0000256" key="6">
    <source>
        <dbReference type="SAM" id="SignalP"/>
    </source>
</evidence>
<dbReference type="InterPro" id="IPR016166">
    <property type="entry name" value="FAD-bd_PCMH"/>
</dbReference>
<sequence>MVWLRPITVSLWTLVCCLAATAVANPSAQQIARSLRQRLSSGSEVYVLSQGNYTAEITQRWNAFEPPTYVIAVKPRLETDVQYAQRNCVPFMATGGGHGYTTTTSQLDNGIDIDLGFFNSVNVDAANNLMTIGGSVRFSQVFDPLYNVGKEIATGSCSCVGMVGATLGGGIGPLQGVRGLIIDALVSVRIVTGTGEIVTASKTQNSDLFWGIRGAGANFGIVTSATYRVSDQTNGGNVVIMDVSFAAEKNASVFNLLDSLVRNGQPGEFSIGFGAVWDPNAGAPVISLSSFYFGPESAAAAYNQPFLDLGPTVQRVQTVPWNKLISTMRFGGDTQACIKGRLQSVYGSNLYSFDPANFQRTFADMSDFFAANPNLRNSMFVAELFPPANTVTVPDGETAYPFRNTTAYSLFQFALPDPSYQPTVDAFAVPARRAYAAGGGNPNVEVYVNYAHGDEGVNAWYSPRKLGRLRGLKNRWDPHNLFSFTNGINPPRRN</sequence>
<dbReference type="GO" id="GO:0016491">
    <property type="term" value="F:oxidoreductase activity"/>
    <property type="evidence" value="ECO:0007669"/>
    <property type="project" value="UniProtKB-KW"/>
</dbReference>
<organism evidence="8">
    <name type="scientific">Ovatospora sp</name>
    <dbReference type="NCBI Taxonomy" id="2911399"/>
    <lineage>
        <taxon>Eukaryota</taxon>
        <taxon>Fungi</taxon>
        <taxon>Dikarya</taxon>
        <taxon>Ascomycota</taxon>
        <taxon>Pezizomycotina</taxon>
        <taxon>Sordariomycetes</taxon>
        <taxon>Sordariomycetidae</taxon>
        <taxon>Sordariales</taxon>
        <taxon>Chaetomiaceae</taxon>
        <taxon>Ovatospora</taxon>
    </lineage>
</organism>